<evidence type="ECO:0000313" key="6">
    <source>
        <dbReference type="Proteomes" id="UP000663929"/>
    </source>
</evidence>
<dbReference type="EMBL" id="CP071793">
    <property type="protein sequence ID" value="QTD53667.1"/>
    <property type="molecule type" value="Genomic_DNA"/>
</dbReference>
<dbReference type="AlphaFoldDB" id="A0A8A4TWD6"/>
<keyword evidence="6" id="KW-1185">Reference proteome</keyword>
<dbReference type="InterPro" id="IPR002068">
    <property type="entry name" value="A-crystallin/Hsp20_dom"/>
</dbReference>
<feature type="region of interest" description="Disordered" evidence="3">
    <location>
        <begin position="1"/>
        <end position="30"/>
    </location>
</feature>
<dbReference type="InterPro" id="IPR031107">
    <property type="entry name" value="Small_HSP"/>
</dbReference>
<evidence type="ECO:0000259" key="4">
    <source>
        <dbReference type="PROSITE" id="PS01031"/>
    </source>
</evidence>
<gene>
    <name evidence="5" type="ORF">J3U87_14530</name>
</gene>
<dbReference type="Proteomes" id="UP000663929">
    <property type="component" value="Chromosome"/>
</dbReference>
<dbReference type="Pfam" id="PF00011">
    <property type="entry name" value="HSP20"/>
    <property type="match status" value="1"/>
</dbReference>
<organism evidence="5 6">
    <name type="scientific">Sulfidibacter corallicola</name>
    <dbReference type="NCBI Taxonomy" id="2818388"/>
    <lineage>
        <taxon>Bacteria</taxon>
        <taxon>Pseudomonadati</taxon>
        <taxon>Acidobacteriota</taxon>
        <taxon>Holophagae</taxon>
        <taxon>Acanthopleuribacterales</taxon>
        <taxon>Acanthopleuribacteraceae</taxon>
        <taxon>Sulfidibacter</taxon>
    </lineage>
</organism>
<dbReference type="SUPFAM" id="SSF49764">
    <property type="entry name" value="HSP20-like chaperones"/>
    <property type="match status" value="1"/>
</dbReference>
<evidence type="ECO:0000313" key="5">
    <source>
        <dbReference type="EMBL" id="QTD53667.1"/>
    </source>
</evidence>
<name>A0A8A4TWD6_SULCO</name>
<proteinExistence type="inferred from homology"/>
<sequence length="136" mass="15064">MTTATLEKSPVAKTDTQNSPVPESNRTASPIVVPRHRFQRNDEGLLFTALLPGVPAENLDIQVENNYLRLKATAKAPEFEGYRKVHGEFTQSDYQAAFKIPSGIDASNIKAHLERGVLSLTLPKLEEAKPIRIQVN</sequence>
<dbReference type="Gene3D" id="2.60.40.790">
    <property type="match status" value="1"/>
</dbReference>
<dbReference type="CDD" id="cd06464">
    <property type="entry name" value="ACD_sHsps-like"/>
    <property type="match status" value="1"/>
</dbReference>
<dbReference type="PANTHER" id="PTHR11527">
    <property type="entry name" value="HEAT-SHOCK PROTEIN 20 FAMILY MEMBER"/>
    <property type="match status" value="1"/>
</dbReference>
<dbReference type="RefSeq" id="WP_237383770.1">
    <property type="nucleotide sequence ID" value="NZ_CP071793.1"/>
</dbReference>
<feature type="domain" description="SHSP" evidence="4">
    <location>
        <begin position="26"/>
        <end position="136"/>
    </location>
</feature>
<dbReference type="PROSITE" id="PS01031">
    <property type="entry name" value="SHSP"/>
    <property type="match status" value="1"/>
</dbReference>
<reference evidence="5" key="1">
    <citation type="submission" date="2021-03" db="EMBL/GenBank/DDBJ databases">
        <title>Acanthopleuribacteraceae sp. M133.</title>
        <authorList>
            <person name="Wang G."/>
        </authorList>
    </citation>
    <scope>NUCLEOTIDE SEQUENCE</scope>
    <source>
        <strain evidence="5">M133</strain>
    </source>
</reference>
<dbReference type="KEGG" id="scor:J3U87_14530"/>
<feature type="compositionally biased region" description="Polar residues" evidence="3">
    <location>
        <begin position="14"/>
        <end position="28"/>
    </location>
</feature>
<evidence type="ECO:0000256" key="3">
    <source>
        <dbReference type="SAM" id="MobiDB-lite"/>
    </source>
</evidence>
<protein>
    <submittedName>
        <fullName evidence="5">Hsp20/alpha crystallin family protein</fullName>
    </submittedName>
</protein>
<dbReference type="InterPro" id="IPR008978">
    <property type="entry name" value="HSP20-like_chaperone"/>
</dbReference>
<comment type="similarity">
    <text evidence="1 2">Belongs to the small heat shock protein (HSP20) family.</text>
</comment>
<evidence type="ECO:0000256" key="2">
    <source>
        <dbReference type="RuleBase" id="RU003616"/>
    </source>
</evidence>
<evidence type="ECO:0000256" key="1">
    <source>
        <dbReference type="PROSITE-ProRule" id="PRU00285"/>
    </source>
</evidence>
<accession>A0A8A4TWD6</accession>